<dbReference type="PANTHER" id="PTHR23235">
    <property type="entry name" value="KRUEPPEL-LIKE TRANSCRIPTION FACTOR"/>
    <property type="match status" value="1"/>
</dbReference>
<evidence type="ECO:0000256" key="1">
    <source>
        <dbReference type="ARBA" id="ARBA00004123"/>
    </source>
</evidence>
<reference evidence="16" key="1">
    <citation type="submission" date="2023-01" db="EMBL/GenBank/DDBJ databases">
        <title>Key to firefly adult light organ development and bioluminescence: homeobox transcription factors regulate luciferase expression and transportation to peroxisome.</title>
        <authorList>
            <person name="Fu X."/>
        </authorList>
    </citation>
    <scope>NUCLEOTIDE SEQUENCE [LARGE SCALE GENOMIC DNA]</scope>
</reference>
<keyword evidence="6" id="KW-0805">Transcription regulation</keyword>
<evidence type="ECO:0000313" key="16">
    <source>
        <dbReference type="Proteomes" id="UP001353858"/>
    </source>
</evidence>
<dbReference type="GO" id="GO:0000981">
    <property type="term" value="F:DNA-binding transcription factor activity, RNA polymerase II-specific"/>
    <property type="evidence" value="ECO:0007669"/>
    <property type="project" value="TreeGrafter"/>
</dbReference>
<evidence type="ECO:0000256" key="6">
    <source>
        <dbReference type="ARBA" id="ARBA00023015"/>
    </source>
</evidence>
<dbReference type="EMBL" id="JARPUR010000005">
    <property type="protein sequence ID" value="KAK4875216.1"/>
    <property type="molecule type" value="Genomic_DNA"/>
</dbReference>
<gene>
    <name evidence="15" type="ORF">RN001_011638</name>
</gene>
<evidence type="ECO:0000256" key="12">
    <source>
        <dbReference type="PROSITE-ProRule" id="PRU00042"/>
    </source>
</evidence>
<evidence type="ECO:0000256" key="7">
    <source>
        <dbReference type="ARBA" id="ARBA00023125"/>
    </source>
</evidence>
<feature type="compositionally biased region" description="Low complexity" evidence="13">
    <location>
        <begin position="521"/>
        <end position="533"/>
    </location>
</feature>
<dbReference type="Proteomes" id="UP001353858">
    <property type="component" value="Unassembled WGS sequence"/>
</dbReference>
<dbReference type="FunFam" id="3.30.160.60:FF:000077">
    <property type="entry name" value="Sp8 transcription factor"/>
    <property type="match status" value="1"/>
</dbReference>
<comment type="similarity">
    <text evidence="11">Belongs to the Sp1 C2H2-type zinc-finger protein family.</text>
</comment>
<comment type="subcellular location">
    <subcellularLocation>
        <location evidence="1">Nucleus</location>
    </subcellularLocation>
</comment>
<keyword evidence="2" id="KW-0479">Metal-binding</keyword>
<evidence type="ECO:0000256" key="11">
    <source>
        <dbReference type="ARBA" id="ARBA00038409"/>
    </source>
</evidence>
<dbReference type="FunFam" id="3.30.160.60:FF:000026">
    <property type="entry name" value="Transcription factor Sp3"/>
    <property type="match status" value="1"/>
</dbReference>
<evidence type="ECO:0000256" key="10">
    <source>
        <dbReference type="ARBA" id="ARBA00037677"/>
    </source>
</evidence>
<sequence length="717" mass="77953">MASSGLQYETNCAQTQMSSLSLLEASCSRILQHPVYATQLPCNVNTCTYIPGEGSVAPLPYSDYYNSYWYKQSPTPGEVPSSDFQQSLIHHQQQQQYPWSSTTFSNYSSGYTKARRCVKCQCPNCTNENSDFKKIPTKKVHICHYPGCDKFYGKTSHLQAHLRWHTGERPFVCNWLFCGKRFTRSDELQRHLRTHTGEKRFTAKLEERSDRDKGHGSPDISEFLPRTGLTSSPTILKMLTDMTAAAGQFYGSQIPAMTMNVKAGVGLTEHPSLRGTPLAMLAAQCNKLSSKSPPPLADAAVGKGFHPWKKSPQGAPSPNQTAGGNSGPNTLVTQRSSASSSPYSSRPVMTSCSSVPTSSSYGSDLYFPGATTQSSVADNSHIHHHQNTLLGKVESAATAHHAALGSVYSRHPYESWPFNTMSTASHHGAIKSDSVTSANTWWDVHSATAGSWLDMSGAAGMHAQMAAANYATSDYSTLTHSLAASNHLLSSGQHLLQDTYKSMLPGAQTVGASFGLHHTGSAPSPTSAAASLPPQVPSPRSQRRYTGRATCDCPNCQEAERLGPAGVHLRKKNIHSCHIPGCGKVYGKTSHLKAHLRWHTGERPFVCNWLFCGKRFTRSDELQRHLRTHTGEKRFACPVCNKRFMRSDHLAKHVKTHNGNGKKGSSESCSDSEENSQSDLTNNVNSPASINHTPPPSAPLGGLDIVSSLDVKPPGLV</sequence>
<feature type="domain" description="C2H2-type" evidence="14">
    <location>
        <begin position="575"/>
        <end position="604"/>
    </location>
</feature>
<keyword evidence="7" id="KW-0238">DNA-binding</keyword>
<feature type="compositionally biased region" description="Polar residues" evidence="13">
    <location>
        <begin position="314"/>
        <end position="335"/>
    </location>
</feature>
<comment type="caution">
    <text evidence="15">The sequence shown here is derived from an EMBL/GenBank/DDBJ whole genome shotgun (WGS) entry which is preliminary data.</text>
</comment>
<dbReference type="GO" id="GO:0008270">
    <property type="term" value="F:zinc ion binding"/>
    <property type="evidence" value="ECO:0007669"/>
    <property type="project" value="UniProtKB-KW"/>
</dbReference>
<keyword evidence="9" id="KW-0539">Nucleus</keyword>
<evidence type="ECO:0000313" key="15">
    <source>
        <dbReference type="EMBL" id="KAK4875216.1"/>
    </source>
</evidence>
<feature type="region of interest" description="Disordered" evidence="13">
    <location>
        <begin position="288"/>
        <end position="349"/>
    </location>
</feature>
<feature type="region of interest" description="Disordered" evidence="13">
    <location>
        <begin position="205"/>
        <end position="226"/>
    </location>
</feature>
<name>A0AAN7P4K6_9COLE</name>
<evidence type="ECO:0000256" key="8">
    <source>
        <dbReference type="ARBA" id="ARBA00023163"/>
    </source>
</evidence>
<feature type="compositionally biased region" description="Basic and acidic residues" evidence="13">
    <location>
        <begin position="205"/>
        <end position="216"/>
    </location>
</feature>
<dbReference type="GO" id="GO:0000978">
    <property type="term" value="F:RNA polymerase II cis-regulatory region sequence-specific DNA binding"/>
    <property type="evidence" value="ECO:0007669"/>
    <property type="project" value="TreeGrafter"/>
</dbReference>
<evidence type="ECO:0000256" key="2">
    <source>
        <dbReference type="ARBA" id="ARBA00022723"/>
    </source>
</evidence>
<evidence type="ECO:0000256" key="4">
    <source>
        <dbReference type="ARBA" id="ARBA00022771"/>
    </source>
</evidence>
<keyword evidence="5" id="KW-0862">Zinc</keyword>
<dbReference type="AlphaFoldDB" id="A0AAN7P4K6"/>
<keyword evidence="4 12" id="KW-0863">Zinc-finger</keyword>
<dbReference type="SUPFAM" id="SSF57667">
    <property type="entry name" value="beta-beta-alpha zinc fingers"/>
    <property type="match status" value="3"/>
</dbReference>
<feature type="compositionally biased region" description="Polar residues" evidence="13">
    <location>
        <begin position="679"/>
        <end position="692"/>
    </location>
</feature>
<dbReference type="PANTHER" id="PTHR23235:SF15">
    <property type="entry name" value="SP1, ISOFORM F"/>
    <property type="match status" value="1"/>
</dbReference>
<dbReference type="Gene3D" id="3.30.160.60">
    <property type="entry name" value="Classic Zinc Finger"/>
    <property type="match status" value="5"/>
</dbReference>
<proteinExistence type="inferred from homology"/>
<evidence type="ECO:0000256" key="5">
    <source>
        <dbReference type="ARBA" id="ARBA00022833"/>
    </source>
</evidence>
<evidence type="ECO:0000256" key="9">
    <source>
        <dbReference type="ARBA" id="ARBA00023242"/>
    </source>
</evidence>
<comment type="function">
    <text evidence="10">Transcription factor which plays a key role in limb development. Positively regulates FGF8 expression in the apical ectodermal ridge (AER) and contributes to limb outgrowth in embryos.</text>
</comment>
<feature type="region of interest" description="Disordered" evidence="13">
    <location>
        <begin position="514"/>
        <end position="545"/>
    </location>
</feature>
<dbReference type="FunFam" id="3.30.160.60:FF:000014">
    <property type="entry name" value="Transcription factor Sp3"/>
    <property type="match status" value="2"/>
</dbReference>
<evidence type="ECO:0000256" key="3">
    <source>
        <dbReference type="ARBA" id="ARBA00022737"/>
    </source>
</evidence>
<evidence type="ECO:0000256" key="13">
    <source>
        <dbReference type="SAM" id="MobiDB-lite"/>
    </source>
</evidence>
<organism evidence="15 16">
    <name type="scientific">Aquatica leii</name>
    <dbReference type="NCBI Taxonomy" id="1421715"/>
    <lineage>
        <taxon>Eukaryota</taxon>
        <taxon>Metazoa</taxon>
        <taxon>Ecdysozoa</taxon>
        <taxon>Arthropoda</taxon>
        <taxon>Hexapoda</taxon>
        <taxon>Insecta</taxon>
        <taxon>Pterygota</taxon>
        <taxon>Neoptera</taxon>
        <taxon>Endopterygota</taxon>
        <taxon>Coleoptera</taxon>
        <taxon>Polyphaga</taxon>
        <taxon>Elateriformia</taxon>
        <taxon>Elateroidea</taxon>
        <taxon>Lampyridae</taxon>
        <taxon>Luciolinae</taxon>
        <taxon>Aquatica</taxon>
    </lineage>
</organism>
<keyword evidence="16" id="KW-1185">Reference proteome</keyword>
<dbReference type="SMART" id="SM00355">
    <property type="entry name" value="ZnF_C2H2"/>
    <property type="match status" value="5"/>
</dbReference>
<evidence type="ECO:0000259" key="14">
    <source>
        <dbReference type="PROSITE" id="PS50157"/>
    </source>
</evidence>
<feature type="domain" description="C2H2-type" evidence="14">
    <location>
        <begin position="171"/>
        <end position="200"/>
    </location>
</feature>
<feature type="compositionally biased region" description="Low complexity" evidence="13">
    <location>
        <begin position="336"/>
        <end position="349"/>
    </location>
</feature>
<dbReference type="GO" id="GO:0005634">
    <property type="term" value="C:nucleus"/>
    <property type="evidence" value="ECO:0007669"/>
    <property type="project" value="UniProtKB-SubCell"/>
</dbReference>
<dbReference type="CDD" id="cd22547">
    <property type="entry name" value="SP6-9-like_N"/>
    <property type="match status" value="1"/>
</dbReference>
<dbReference type="InterPro" id="IPR036236">
    <property type="entry name" value="Znf_C2H2_sf"/>
</dbReference>
<dbReference type="Pfam" id="PF00096">
    <property type="entry name" value="zf-C2H2"/>
    <property type="match status" value="4"/>
</dbReference>
<dbReference type="PROSITE" id="PS00028">
    <property type="entry name" value="ZINC_FINGER_C2H2_1"/>
    <property type="match status" value="5"/>
</dbReference>
<keyword evidence="3" id="KW-0677">Repeat</keyword>
<feature type="region of interest" description="Disordered" evidence="13">
    <location>
        <begin position="652"/>
        <end position="707"/>
    </location>
</feature>
<feature type="domain" description="C2H2-type" evidence="14">
    <location>
        <begin position="141"/>
        <end position="170"/>
    </location>
</feature>
<dbReference type="PROSITE" id="PS50157">
    <property type="entry name" value="ZINC_FINGER_C2H2_2"/>
    <property type="match status" value="5"/>
</dbReference>
<keyword evidence="8" id="KW-0804">Transcription</keyword>
<dbReference type="InterPro" id="IPR013087">
    <property type="entry name" value="Znf_C2H2_type"/>
</dbReference>
<feature type="domain" description="C2H2-type" evidence="14">
    <location>
        <begin position="605"/>
        <end position="634"/>
    </location>
</feature>
<protein>
    <recommendedName>
        <fullName evidence="14">C2H2-type domain-containing protein</fullName>
    </recommendedName>
</protein>
<accession>A0AAN7P4K6</accession>
<feature type="domain" description="C2H2-type" evidence="14">
    <location>
        <begin position="635"/>
        <end position="662"/>
    </location>
</feature>